<comment type="caution">
    <text evidence="1">The sequence shown here is derived from an EMBL/GenBank/DDBJ whole genome shotgun (WGS) entry which is preliminary data.</text>
</comment>
<protein>
    <submittedName>
        <fullName evidence="1">Uncharacterized protein</fullName>
    </submittedName>
</protein>
<dbReference type="EMBL" id="JAEQNE010000002">
    <property type="protein sequence ID" value="MBL0391799.1"/>
    <property type="molecule type" value="Genomic_DNA"/>
</dbReference>
<dbReference type="AlphaFoldDB" id="A0A936Z0F4"/>
<accession>A0A936Z0F4</accession>
<evidence type="ECO:0000313" key="1">
    <source>
        <dbReference type="EMBL" id="MBL0391799.1"/>
    </source>
</evidence>
<gene>
    <name evidence="1" type="ORF">JJ685_11735</name>
</gene>
<organism evidence="1 2">
    <name type="scientific">Ramlibacter monticola</name>
    <dbReference type="NCBI Taxonomy" id="1926872"/>
    <lineage>
        <taxon>Bacteria</taxon>
        <taxon>Pseudomonadati</taxon>
        <taxon>Pseudomonadota</taxon>
        <taxon>Betaproteobacteria</taxon>
        <taxon>Burkholderiales</taxon>
        <taxon>Comamonadaceae</taxon>
        <taxon>Ramlibacter</taxon>
    </lineage>
</organism>
<name>A0A936Z0F4_9BURK</name>
<dbReference type="RefSeq" id="WP_201674403.1">
    <property type="nucleotide sequence ID" value="NZ_JAEQNE010000002.1"/>
</dbReference>
<sequence>MRFSSIFQLPAVPQQPAAPLRDAVPKEEALADRTVQVVQAGPVQELPDDLDARVRMIGEW</sequence>
<dbReference type="Proteomes" id="UP000599109">
    <property type="component" value="Unassembled WGS sequence"/>
</dbReference>
<evidence type="ECO:0000313" key="2">
    <source>
        <dbReference type="Proteomes" id="UP000599109"/>
    </source>
</evidence>
<reference evidence="1 2" key="1">
    <citation type="journal article" date="2017" name="Int. J. Syst. Evol. Microbiol.">
        <title>Ramlibacter monticola sp. nov., isolated from forest soil.</title>
        <authorList>
            <person name="Chaudhary D.K."/>
            <person name="Kim J."/>
        </authorList>
    </citation>
    <scope>NUCLEOTIDE SEQUENCE [LARGE SCALE GENOMIC DNA]</scope>
    <source>
        <strain evidence="1 2">KACC 19175</strain>
    </source>
</reference>
<keyword evidence="2" id="KW-1185">Reference proteome</keyword>
<proteinExistence type="predicted"/>